<gene>
    <name evidence="3" type="ORF">TL16_g06679</name>
</gene>
<proteinExistence type="predicted"/>
<dbReference type="Proteomes" id="UP001162640">
    <property type="component" value="Unassembled WGS sequence"/>
</dbReference>
<sequence length="244" mass="27246">MPTTRRSARNSGKTAPARELIPSPAPPKASSKKITFDEDFEGYDSKEEEEEDVQIGRAVEDDDHSDSDVEEVQNTSSKESALKSRELERLASKFQPKVSKKKKKKKKKKPTSDGIGNLSADMLAAVAEELEKRRAKLLQDINEGEVGAGGNNKHTKFTYEDDSEKLDGVVADENLEVVWTGQDEEEDEEVVVGKKKKKKKKRSTFKLFGDGETFTPIVDSGAEVSKLVDVERLTSIKKRAKFKR</sequence>
<feature type="compositionally biased region" description="Basic and acidic residues" evidence="2">
    <location>
        <begin position="80"/>
        <end position="91"/>
    </location>
</feature>
<feature type="region of interest" description="Disordered" evidence="2">
    <location>
        <begin position="1"/>
        <end position="119"/>
    </location>
</feature>
<feature type="compositionally biased region" description="Acidic residues" evidence="2">
    <location>
        <begin position="60"/>
        <end position="71"/>
    </location>
</feature>
<feature type="coiled-coil region" evidence="1">
    <location>
        <begin position="120"/>
        <end position="147"/>
    </location>
</feature>
<protein>
    <submittedName>
        <fullName evidence="3">Uncharacterized protein</fullName>
    </submittedName>
</protein>
<organism evidence="3 4">
    <name type="scientific">Triparma laevis f. inornata</name>
    <dbReference type="NCBI Taxonomy" id="1714386"/>
    <lineage>
        <taxon>Eukaryota</taxon>
        <taxon>Sar</taxon>
        <taxon>Stramenopiles</taxon>
        <taxon>Ochrophyta</taxon>
        <taxon>Bolidophyceae</taxon>
        <taxon>Parmales</taxon>
        <taxon>Triparmaceae</taxon>
        <taxon>Triparma</taxon>
    </lineage>
</organism>
<comment type="caution">
    <text evidence="3">The sequence shown here is derived from an EMBL/GenBank/DDBJ whole genome shotgun (WGS) entry which is preliminary data.</text>
</comment>
<evidence type="ECO:0000256" key="2">
    <source>
        <dbReference type="SAM" id="MobiDB-lite"/>
    </source>
</evidence>
<reference evidence="4" key="1">
    <citation type="journal article" date="2023" name="Commun. Biol.">
        <title>Genome analysis of Parmales, the sister group of diatoms, reveals the evolutionary specialization of diatoms from phago-mixotrophs to photoautotrophs.</title>
        <authorList>
            <person name="Ban H."/>
            <person name="Sato S."/>
            <person name="Yoshikawa S."/>
            <person name="Yamada K."/>
            <person name="Nakamura Y."/>
            <person name="Ichinomiya M."/>
            <person name="Sato N."/>
            <person name="Blanc-Mathieu R."/>
            <person name="Endo H."/>
            <person name="Kuwata A."/>
            <person name="Ogata H."/>
        </authorList>
    </citation>
    <scope>NUCLEOTIDE SEQUENCE [LARGE SCALE GENOMIC DNA]</scope>
</reference>
<evidence type="ECO:0000313" key="4">
    <source>
        <dbReference type="Proteomes" id="UP001162640"/>
    </source>
</evidence>
<evidence type="ECO:0000313" key="3">
    <source>
        <dbReference type="EMBL" id="GMH75189.1"/>
    </source>
</evidence>
<evidence type="ECO:0000256" key="1">
    <source>
        <dbReference type="SAM" id="Coils"/>
    </source>
</evidence>
<feature type="compositionally biased region" description="Polar residues" evidence="2">
    <location>
        <begin position="1"/>
        <end position="13"/>
    </location>
</feature>
<accession>A0A9W7AVK6</accession>
<keyword evidence="1" id="KW-0175">Coiled coil</keyword>
<dbReference type="AlphaFoldDB" id="A0A9W7AVK6"/>
<name>A0A9W7AVK6_9STRA</name>
<feature type="compositionally biased region" description="Acidic residues" evidence="2">
    <location>
        <begin position="37"/>
        <end position="53"/>
    </location>
</feature>
<feature type="compositionally biased region" description="Basic residues" evidence="2">
    <location>
        <begin position="98"/>
        <end position="109"/>
    </location>
</feature>
<dbReference type="EMBL" id="BLQM01000204">
    <property type="protein sequence ID" value="GMH75189.1"/>
    <property type="molecule type" value="Genomic_DNA"/>
</dbReference>